<reference evidence="4 5" key="1">
    <citation type="journal article" date="2006" name="Int. J. Syst. Evol. Microbiol.">
        <title>Chryseobacterium piscium sp. nov., isolated from fish of the South Atlantic Ocean off South Africa.</title>
        <authorList>
            <person name="de Beer H."/>
            <person name="Hugo C.J."/>
            <person name="Jooste P.J."/>
            <person name="Vancanneyt M."/>
            <person name="Coenye T."/>
            <person name="Vandamme P."/>
        </authorList>
    </citation>
    <scope>NUCLEOTIDE SEQUENCE [LARGE SCALE GENOMIC DNA]</scope>
    <source>
        <strain evidence="4 5">CCUG 51923</strain>
    </source>
</reference>
<evidence type="ECO:0000259" key="3">
    <source>
        <dbReference type="Pfam" id="PF18962"/>
    </source>
</evidence>
<dbReference type="GO" id="GO:0005975">
    <property type="term" value="P:carbohydrate metabolic process"/>
    <property type="evidence" value="ECO:0007669"/>
    <property type="project" value="UniProtKB-ARBA"/>
</dbReference>
<evidence type="ECO:0000313" key="4">
    <source>
        <dbReference type="EMBL" id="REC56254.1"/>
    </source>
</evidence>
<dbReference type="InterPro" id="IPR013320">
    <property type="entry name" value="ConA-like_dom_sf"/>
</dbReference>
<evidence type="ECO:0000256" key="2">
    <source>
        <dbReference type="SAM" id="SignalP"/>
    </source>
</evidence>
<dbReference type="AlphaFoldDB" id="A0A3D9BRU3"/>
<name>A0A3D9BRU3_9FLAO</name>
<dbReference type="Proteomes" id="UP000256512">
    <property type="component" value="Unassembled WGS sequence"/>
</dbReference>
<dbReference type="NCBIfam" id="TIGR04183">
    <property type="entry name" value="Por_Secre_tail"/>
    <property type="match status" value="1"/>
</dbReference>
<dbReference type="SUPFAM" id="SSF49899">
    <property type="entry name" value="Concanavalin A-like lectins/glucanases"/>
    <property type="match status" value="1"/>
</dbReference>
<dbReference type="Pfam" id="PF18962">
    <property type="entry name" value="Por_Secre_tail"/>
    <property type="match status" value="1"/>
</dbReference>
<accession>A0A3D9BRU3</accession>
<feature type="chain" id="PRO_5017647360" description="Secretion system C-terminal sorting domain-containing protein" evidence="2">
    <location>
        <begin position="21"/>
        <end position="295"/>
    </location>
</feature>
<evidence type="ECO:0000256" key="1">
    <source>
        <dbReference type="ARBA" id="ARBA00022729"/>
    </source>
</evidence>
<feature type="domain" description="Secretion system C-terminal sorting" evidence="3">
    <location>
        <begin position="227"/>
        <end position="291"/>
    </location>
</feature>
<keyword evidence="1 2" id="KW-0732">Signal</keyword>
<keyword evidence="5" id="KW-1185">Reference proteome</keyword>
<proteinExistence type="predicted"/>
<sequence>MKFKLLFTALSLSLSLAAYGQNISFESAEGYTLGEINNQQGWSYYGTTTPNTATIINTTSTLGTNSANVLGTNSFDDGGIRKNVVGFNKTEFSFDYKISALDESDYFIAVRDNSNTILAAFVINYEQGNVAIYDGIIDDAIETSIDVTPNTWYNFKMVVDMTNHSVQYFLNNTSLGSKNFLTTTTGFQVIDFAYDDFDSGFTVDNIKILNADNLSTAEISQVNHLNVYPNPTTDYLHILTKENIEDVEIYDLSGKLVIRDRSGKNEISVSFLKTATYIIKVKTKQSTFSAKFSKK</sequence>
<evidence type="ECO:0000313" key="5">
    <source>
        <dbReference type="Proteomes" id="UP000256512"/>
    </source>
</evidence>
<dbReference type="GO" id="GO:0004553">
    <property type="term" value="F:hydrolase activity, hydrolyzing O-glycosyl compounds"/>
    <property type="evidence" value="ECO:0007669"/>
    <property type="project" value="UniProtKB-ARBA"/>
</dbReference>
<gene>
    <name evidence="4" type="ORF">DRF62_04100</name>
</gene>
<comment type="caution">
    <text evidence="4">The sequence shown here is derived from an EMBL/GenBank/DDBJ whole genome shotgun (WGS) entry which is preliminary data.</text>
</comment>
<feature type="signal peptide" evidence="2">
    <location>
        <begin position="1"/>
        <end position="20"/>
    </location>
</feature>
<protein>
    <recommendedName>
        <fullName evidence="3">Secretion system C-terminal sorting domain-containing protein</fullName>
    </recommendedName>
</protein>
<dbReference type="EMBL" id="QNVS01000007">
    <property type="protein sequence ID" value="REC56254.1"/>
    <property type="molecule type" value="Genomic_DNA"/>
</dbReference>
<dbReference type="RefSeq" id="WP_115949198.1">
    <property type="nucleotide sequence ID" value="NZ_QNVS01000007.1"/>
</dbReference>
<dbReference type="InterPro" id="IPR026444">
    <property type="entry name" value="Secre_tail"/>
</dbReference>
<organism evidence="4 5">
    <name type="scientific">Chryseobacterium piscium</name>
    <dbReference type="NCBI Taxonomy" id="333702"/>
    <lineage>
        <taxon>Bacteria</taxon>
        <taxon>Pseudomonadati</taxon>
        <taxon>Bacteroidota</taxon>
        <taxon>Flavobacteriia</taxon>
        <taxon>Flavobacteriales</taxon>
        <taxon>Weeksellaceae</taxon>
        <taxon>Chryseobacterium group</taxon>
        <taxon>Chryseobacterium</taxon>
    </lineage>
</organism>